<dbReference type="Gene3D" id="1.20.1260.10">
    <property type="match status" value="1"/>
</dbReference>
<gene>
    <name evidence="2" type="ORF">O6P33_09445</name>
</gene>
<keyword evidence="3" id="KW-1185">Reference proteome</keyword>
<dbReference type="InterPro" id="IPR009078">
    <property type="entry name" value="Ferritin-like_SF"/>
</dbReference>
<evidence type="ECO:0000313" key="2">
    <source>
        <dbReference type="EMBL" id="WBE24589.1"/>
    </source>
</evidence>
<dbReference type="Proteomes" id="UP001212189">
    <property type="component" value="Chromosome"/>
</dbReference>
<reference evidence="2 3" key="1">
    <citation type="submission" date="2022-12" db="EMBL/GenBank/DDBJ databases">
        <title>Coexistence and Characterization of a Novel Tigecycline Resistance gene tet(X) variant and blaNDM-1 in a Pseudomonas caeni Isolate of Chicken Origin.</title>
        <authorList>
            <person name="Lu X."/>
            <person name="Zhang L."/>
            <person name="Li R."/>
            <person name="Wang Z."/>
        </authorList>
    </citation>
    <scope>NUCLEOTIDE SEQUENCE [LARGE SCALE GENOMIC DNA]</scope>
    <source>
        <strain evidence="2 3">CE14</strain>
    </source>
</reference>
<dbReference type="RefSeq" id="WP_269817533.1">
    <property type="nucleotide sequence ID" value="NZ_CP114976.1"/>
</dbReference>
<feature type="region of interest" description="Disordered" evidence="1">
    <location>
        <begin position="195"/>
        <end position="214"/>
    </location>
</feature>
<dbReference type="GO" id="GO:0006400">
    <property type="term" value="P:tRNA modification"/>
    <property type="evidence" value="ECO:0007669"/>
    <property type="project" value="InterPro"/>
</dbReference>
<dbReference type="SUPFAM" id="SSF47240">
    <property type="entry name" value="Ferritin-like"/>
    <property type="match status" value="1"/>
</dbReference>
<dbReference type="InterPro" id="IPR010386">
    <property type="entry name" value="tRNA-Hydrxlase_MiaE"/>
</dbReference>
<sequence>MLIPEVEAFLQCQTPQGWIECALDHPEELLLDHANCEKKAAGTALSLMFRYAEREELQQYLSRLAREELRHFEQVTALMKKRGMRYRQLSPSHYARRLQQHIAAQEPDKLIDTLIVLAFIEARSCERFYRLAPHLDEELGRFYTSLLKSESRHFEGYLRMAELYAKKPIAERVAFFAEIERQAILTEDDTEFRFHSGVPKPQVDPKPQTSQAAR</sequence>
<dbReference type="InterPro" id="IPR012347">
    <property type="entry name" value="Ferritin-like"/>
</dbReference>
<dbReference type="AlphaFoldDB" id="A0AAE9VME1"/>
<dbReference type="Pfam" id="PF06175">
    <property type="entry name" value="MiaE"/>
    <property type="match status" value="1"/>
</dbReference>
<dbReference type="CDD" id="cd07910">
    <property type="entry name" value="MiaE"/>
    <property type="match status" value="1"/>
</dbReference>
<evidence type="ECO:0000256" key="1">
    <source>
        <dbReference type="SAM" id="MobiDB-lite"/>
    </source>
</evidence>
<dbReference type="PANTHER" id="PTHR42637">
    <property type="entry name" value="TRNA-(MS[2]IO[6]A)-HYDROXYLASE"/>
    <property type="match status" value="1"/>
</dbReference>
<dbReference type="EMBL" id="CP114976">
    <property type="protein sequence ID" value="WBE24589.1"/>
    <property type="molecule type" value="Genomic_DNA"/>
</dbReference>
<dbReference type="PANTHER" id="PTHR42637:SF1">
    <property type="entry name" value="TRNA 2-(METHYLSULFANYL)-N(6)-ISOPENTENYLADENOSINE(37) HYDROXYLASE"/>
    <property type="match status" value="1"/>
</dbReference>
<organism evidence="2 3">
    <name type="scientific">Denitrificimonas caeni</name>
    <dbReference type="NCBI Taxonomy" id="521720"/>
    <lineage>
        <taxon>Bacteria</taxon>
        <taxon>Pseudomonadati</taxon>
        <taxon>Pseudomonadota</taxon>
        <taxon>Gammaproteobacteria</taxon>
        <taxon>Pseudomonadales</taxon>
        <taxon>Pseudomonadaceae</taxon>
        <taxon>Denitrificimonas</taxon>
    </lineage>
</organism>
<name>A0AAE9VME1_9GAMM</name>
<dbReference type="GO" id="GO:0045301">
    <property type="term" value="F:tRNA 2-(methylsulfanyl)-N(6)-isopentenyladenosine(37) hydroxylase activity"/>
    <property type="evidence" value="ECO:0007669"/>
    <property type="project" value="InterPro"/>
</dbReference>
<protein>
    <submittedName>
        <fullName evidence="2">tRNA-(Ms[2]io[6]A)-hydroxylase</fullName>
    </submittedName>
</protein>
<accession>A0AAE9VME1</accession>
<dbReference type="PIRSF" id="PIRSF020736">
    <property type="entry name" value="MiaE"/>
    <property type="match status" value="1"/>
</dbReference>
<proteinExistence type="predicted"/>
<dbReference type="KEGG" id="dce:O6P33_09445"/>
<evidence type="ECO:0000313" key="3">
    <source>
        <dbReference type="Proteomes" id="UP001212189"/>
    </source>
</evidence>